<accession>A0ACC2P5G7</accession>
<keyword evidence="2" id="KW-1185">Reference proteome</keyword>
<gene>
    <name evidence="1" type="ORF">QAD02_014439</name>
</gene>
<proteinExistence type="predicted"/>
<evidence type="ECO:0000313" key="1">
    <source>
        <dbReference type="EMBL" id="KAJ8678652.1"/>
    </source>
</evidence>
<evidence type="ECO:0000313" key="2">
    <source>
        <dbReference type="Proteomes" id="UP001239111"/>
    </source>
</evidence>
<organism evidence="1 2">
    <name type="scientific">Eretmocerus hayati</name>
    <dbReference type="NCBI Taxonomy" id="131215"/>
    <lineage>
        <taxon>Eukaryota</taxon>
        <taxon>Metazoa</taxon>
        <taxon>Ecdysozoa</taxon>
        <taxon>Arthropoda</taxon>
        <taxon>Hexapoda</taxon>
        <taxon>Insecta</taxon>
        <taxon>Pterygota</taxon>
        <taxon>Neoptera</taxon>
        <taxon>Endopterygota</taxon>
        <taxon>Hymenoptera</taxon>
        <taxon>Apocrita</taxon>
        <taxon>Proctotrupomorpha</taxon>
        <taxon>Chalcidoidea</taxon>
        <taxon>Aphelinidae</taxon>
        <taxon>Aphelininae</taxon>
        <taxon>Eretmocerus</taxon>
    </lineage>
</organism>
<protein>
    <submittedName>
        <fullName evidence="1">Uncharacterized protein</fullName>
    </submittedName>
</protein>
<dbReference type="Proteomes" id="UP001239111">
    <property type="component" value="Chromosome 2"/>
</dbReference>
<comment type="caution">
    <text evidence="1">The sequence shown here is derived from an EMBL/GenBank/DDBJ whole genome shotgun (WGS) entry which is preliminary data.</text>
</comment>
<name>A0ACC2P5G7_9HYME</name>
<reference evidence="1" key="1">
    <citation type="submission" date="2023-04" db="EMBL/GenBank/DDBJ databases">
        <title>A chromosome-level genome assembly of the parasitoid wasp Eretmocerus hayati.</title>
        <authorList>
            <person name="Zhong Y."/>
            <person name="Liu S."/>
            <person name="Liu Y."/>
        </authorList>
    </citation>
    <scope>NUCLEOTIDE SEQUENCE</scope>
    <source>
        <strain evidence="1">ZJU_SS_LIU_2023</strain>
    </source>
</reference>
<sequence length="460" mass="52721">MRSILATIQSVTKAVAQLTKNLPAQCDCPIGPLVTDCVLPYECINLKQLSDEPDVTQLVRDLFHGRYTYKEISQLLLQKYSIKVSVRSLQKIYNYMNLKRKNMIESDIDKIIEAILLEMMGPGISLGHKLMWQRLKDVYHLTVKQKTVLELMRIIDPEGIEERSRYKLKRRIYWVPGPNFLWHIDGFDKLKYFGFAITGCVDGFSRRVIWVAVGTTNNKPEVIAWHYLHAVKKEGCVPCIIRCDDGTENVKIELLQIALRTGHDDENANTRSFIRGPSTANERIEKYWRQLINHTAGFYITLFKNMEARRELDRSNPLHIEVLRYCFGPLLRSDIDRSTSEWNSHRIRQQHDLKVPCGIPDIIYHCPENYGARNCGKDVNLPGIDALIAQQTIEPRLHDEDVETFIKLLLPESTVPTSIDEAYTLFTTVIGMVDSLGDLEDDSDAHSEASSEDGLNDNSV</sequence>
<dbReference type="EMBL" id="CM056742">
    <property type="protein sequence ID" value="KAJ8678652.1"/>
    <property type="molecule type" value="Genomic_DNA"/>
</dbReference>